<feature type="transmembrane region" description="Helical" evidence="9">
    <location>
        <begin position="12"/>
        <end position="32"/>
    </location>
</feature>
<keyword evidence="4" id="KW-0997">Cell inner membrane</keyword>
<dbReference type="Pfam" id="PF04143">
    <property type="entry name" value="Sulf_transp"/>
    <property type="match status" value="1"/>
</dbReference>
<evidence type="ECO:0000256" key="2">
    <source>
        <dbReference type="ARBA" id="ARBA00022448"/>
    </source>
</evidence>
<gene>
    <name evidence="10" type="ORF">F8A88_03165</name>
</gene>
<proteinExistence type="inferred from homology"/>
<comment type="similarity">
    <text evidence="8">Belongs to the TsuA/YedE (TC 9.B.102) family.</text>
</comment>
<evidence type="ECO:0000256" key="3">
    <source>
        <dbReference type="ARBA" id="ARBA00022475"/>
    </source>
</evidence>
<dbReference type="InterPro" id="IPR007272">
    <property type="entry name" value="Sulf_transp_TsuA/YedE"/>
</dbReference>
<evidence type="ECO:0000256" key="5">
    <source>
        <dbReference type="ARBA" id="ARBA00022692"/>
    </source>
</evidence>
<keyword evidence="11" id="KW-1185">Reference proteome</keyword>
<dbReference type="RefSeq" id="WP_151149611.1">
    <property type="nucleotide sequence ID" value="NZ_WAIE01000001.1"/>
</dbReference>
<evidence type="ECO:0000256" key="6">
    <source>
        <dbReference type="ARBA" id="ARBA00022989"/>
    </source>
</evidence>
<dbReference type="EMBL" id="WAIE01000001">
    <property type="protein sequence ID" value="KAB1443279.1"/>
    <property type="molecule type" value="Genomic_DNA"/>
</dbReference>
<protein>
    <submittedName>
        <fullName evidence="10">YeeE/YedE family protein</fullName>
    </submittedName>
</protein>
<feature type="transmembrane region" description="Helical" evidence="9">
    <location>
        <begin position="68"/>
        <end position="86"/>
    </location>
</feature>
<evidence type="ECO:0000256" key="8">
    <source>
        <dbReference type="ARBA" id="ARBA00035655"/>
    </source>
</evidence>
<comment type="caution">
    <text evidence="10">The sequence shown here is derived from an EMBL/GenBank/DDBJ whole genome shotgun (WGS) entry which is preliminary data.</text>
</comment>
<comment type="subcellular location">
    <subcellularLocation>
        <location evidence="1">Cell inner membrane</location>
        <topology evidence="1">Multi-pass membrane protein</topology>
    </subcellularLocation>
</comment>
<feature type="transmembrane region" description="Helical" evidence="9">
    <location>
        <begin position="107"/>
        <end position="125"/>
    </location>
</feature>
<dbReference type="GO" id="GO:0005886">
    <property type="term" value="C:plasma membrane"/>
    <property type="evidence" value="ECO:0007669"/>
    <property type="project" value="UniProtKB-SubCell"/>
</dbReference>
<dbReference type="AlphaFoldDB" id="A0A6N6N769"/>
<evidence type="ECO:0000256" key="1">
    <source>
        <dbReference type="ARBA" id="ARBA00004429"/>
    </source>
</evidence>
<dbReference type="Proteomes" id="UP000438699">
    <property type="component" value="Unassembled WGS sequence"/>
</dbReference>
<keyword evidence="7 9" id="KW-0472">Membrane</keyword>
<keyword evidence="2" id="KW-0813">Transport</keyword>
<accession>A0A6N6N769</accession>
<evidence type="ECO:0000256" key="9">
    <source>
        <dbReference type="SAM" id="Phobius"/>
    </source>
</evidence>
<dbReference type="PANTHER" id="PTHR30574">
    <property type="entry name" value="INNER MEMBRANE PROTEIN YEDE"/>
    <property type="match status" value="1"/>
</dbReference>
<name>A0A6N6N769_9BACT</name>
<reference evidence="10 11" key="1">
    <citation type="journal article" date="2017" name="Int. J. Syst. Evol. Microbiol.">
        <title>Desulfovibrio senegalensis sp. nov., a mesophilic sulfate reducer isolated from marine sediment.</title>
        <authorList>
            <person name="Thioye A."/>
            <person name="Gam Z.B.A."/>
            <person name="Mbengue M."/>
            <person name="Cayol J.L."/>
            <person name="Joseph-Bartoli M."/>
            <person name="Toure-Kane C."/>
            <person name="Labat M."/>
        </authorList>
    </citation>
    <scope>NUCLEOTIDE SEQUENCE [LARGE SCALE GENOMIC DNA]</scope>
    <source>
        <strain evidence="10 11">DSM 101509</strain>
    </source>
</reference>
<keyword evidence="6 9" id="KW-1133">Transmembrane helix</keyword>
<keyword evidence="3" id="KW-1003">Cell membrane</keyword>
<evidence type="ECO:0000313" key="10">
    <source>
        <dbReference type="EMBL" id="KAB1443279.1"/>
    </source>
</evidence>
<dbReference type="OrthoDB" id="9814020at2"/>
<dbReference type="PANTHER" id="PTHR30574:SF1">
    <property type="entry name" value="SULPHUR TRANSPORT DOMAIN-CONTAINING PROTEIN"/>
    <property type="match status" value="1"/>
</dbReference>
<feature type="transmembrane region" description="Helical" evidence="9">
    <location>
        <begin position="145"/>
        <end position="166"/>
    </location>
</feature>
<keyword evidence="5 9" id="KW-0812">Transmembrane</keyword>
<evidence type="ECO:0000256" key="4">
    <source>
        <dbReference type="ARBA" id="ARBA00022519"/>
    </source>
</evidence>
<evidence type="ECO:0000256" key="7">
    <source>
        <dbReference type="ARBA" id="ARBA00023136"/>
    </source>
</evidence>
<sequence>MIHKSRAWSPYVAGALSGLLSIASVLVAGKYLGASTTFVRAVGMIERTVSAPLVDTPYFLKYTLGVDWQFLFVTGIILGAFISSRQDGSFRVQLVPDMWQRNFGPGGVYRSIIAFVGGMVAVYGARFAGGCPSGHGLSGLTQLSVSGFVAAACFFAGGIVSANIMYGRGRR</sequence>
<organism evidence="10 11">
    <name type="scientific">Pseudodesulfovibrio senegalensis</name>
    <dbReference type="NCBI Taxonomy" id="1721087"/>
    <lineage>
        <taxon>Bacteria</taxon>
        <taxon>Pseudomonadati</taxon>
        <taxon>Thermodesulfobacteriota</taxon>
        <taxon>Desulfovibrionia</taxon>
        <taxon>Desulfovibrionales</taxon>
        <taxon>Desulfovibrionaceae</taxon>
    </lineage>
</organism>
<evidence type="ECO:0000313" key="11">
    <source>
        <dbReference type="Proteomes" id="UP000438699"/>
    </source>
</evidence>